<dbReference type="FunFam" id="3.30.70.270:FF:000003">
    <property type="entry name" value="Transposon Ty3-G Gag-Pol polyprotein"/>
    <property type="match status" value="1"/>
</dbReference>
<dbReference type="GO" id="GO:0004519">
    <property type="term" value="F:endonuclease activity"/>
    <property type="evidence" value="ECO:0007669"/>
    <property type="project" value="UniProtKB-KW"/>
</dbReference>
<evidence type="ECO:0000256" key="3">
    <source>
        <dbReference type="ARBA" id="ARBA00022695"/>
    </source>
</evidence>
<dbReference type="AlphaFoldDB" id="A0A061DNG0"/>
<keyword evidence="13" id="KW-1185">Reference proteome</keyword>
<organism evidence="12 13">
    <name type="scientific">Theobroma cacao</name>
    <name type="common">Cacao</name>
    <name type="synonym">Cocoa</name>
    <dbReference type="NCBI Taxonomy" id="3641"/>
    <lineage>
        <taxon>Eukaryota</taxon>
        <taxon>Viridiplantae</taxon>
        <taxon>Streptophyta</taxon>
        <taxon>Embryophyta</taxon>
        <taxon>Tracheophyta</taxon>
        <taxon>Spermatophyta</taxon>
        <taxon>Magnoliopsida</taxon>
        <taxon>eudicotyledons</taxon>
        <taxon>Gunneridae</taxon>
        <taxon>Pentapetalae</taxon>
        <taxon>rosids</taxon>
        <taxon>malvids</taxon>
        <taxon>Malvales</taxon>
        <taxon>Malvaceae</taxon>
        <taxon>Byttnerioideae</taxon>
        <taxon>Theobroma</taxon>
    </lineage>
</organism>
<dbReference type="STRING" id="3641.A0A061DNG0"/>
<feature type="compositionally biased region" description="Polar residues" evidence="9">
    <location>
        <begin position="305"/>
        <end position="320"/>
    </location>
</feature>
<keyword evidence="8" id="KW-0175">Coiled coil</keyword>
<keyword evidence="7" id="KW-0695">RNA-directed DNA polymerase</keyword>
<evidence type="ECO:0000256" key="1">
    <source>
        <dbReference type="ARBA" id="ARBA00022670"/>
    </source>
</evidence>
<feature type="domain" description="Reverse transcriptase" evidence="10">
    <location>
        <begin position="435"/>
        <end position="538"/>
    </location>
</feature>
<dbReference type="EMBL" id="CM001879">
    <property type="protein sequence ID" value="EOX93606.1"/>
    <property type="molecule type" value="Genomic_DNA"/>
</dbReference>
<dbReference type="Pfam" id="PF17917">
    <property type="entry name" value="RT_RNaseH"/>
    <property type="match status" value="1"/>
</dbReference>
<dbReference type="SUPFAM" id="SSF56672">
    <property type="entry name" value="DNA/RNA polymerases"/>
    <property type="match status" value="1"/>
</dbReference>
<dbReference type="GO" id="GO:0008233">
    <property type="term" value="F:peptidase activity"/>
    <property type="evidence" value="ECO:0007669"/>
    <property type="project" value="UniProtKB-KW"/>
</dbReference>
<feature type="coiled-coil region" evidence="8">
    <location>
        <begin position="856"/>
        <end position="883"/>
    </location>
</feature>
<keyword evidence="2" id="KW-0808">Transferase</keyword>
<feature type="domain" description="Reverse transcriptase RNase H-like" evidence="11">
    <location>
        <begin position="629"/>
        <end position="726"/>
    </location>
</feature>
<evidence type="ECO:0000256" key="6">
    <source>
        <dbReference type="ARBA" id="ARBA00022801"/>
    </source>
</evidence>
<feature type="compositionally biased region" description="Basic residues" evidence="9">
    <location>
        <begin position="1"/>
        <end position="23"/>
    </location>
</feature>
<keyword evidence="6" id="KW-0378">Hydrolase</keyword>
<feature type="compositionally biased region" description="Low complexity" evidence="9">
    <location>
        <begin position="285"/>
        <end position="296"/>
    </location>
</feature>
<evidence type="ECO:0000256" key="2">
    <source>
        <dbReference type="ARBA" id="ARBA00022679"/>
    </source>
</evidence>
<dbReference type="Proteomes" id="UP000026915">
    <property type="component" value="Chromosome 1"/>
</dbReference>
<evidence type="ECO:0000259" key="11">
    <source>
        <dbReference type="Pfam" id="PF17917"/>
    </source>
</evidence>
<dbReference type="Pfam" id="PF00078">
    <property type="entry name" value="RVT_1"/>
    <property type="match status" value="1"/>
</dbReference>
<keyword evidence="1" id="KW-0645">Protease</keyword>
<dbReference type="FunFam" id="3.30.70.270:FF:000020">
    <property type="entry name" value="Transposon Tf2-6 polyprotein-like Protein"/>
    <property type="match status" value="1"/>
</dbReference>
<evidence type="ECO:0000256" key="9">
    <source>
        <dbReference type="SAM" id="MobiDB-lite"/>
    </source>
</evidence>
<keyword evidence="5" id="KW-0255">Endonuclease</keyword>
<dbReference type="InterPro" id="IPR043502">
    <property type="entry name" value="DNA/RNA_pol_sf"/>
</dbReference>
<protein>
    <submittedName>
        <fullName evidence="12">DNA/RNA polymerases superfamily protein</fullName>
    </submittedName>
</protein>
<dbReference type="CDD" id="cd01647">
    <property type="entry name" value="RT_LTR"/>
    <property type="match status" value="1"/>
</dbReference>
<gene>
    <name evidence="12" type="ORF">TCM_002485</name>
</gene>
<name>A0A061DNG0_THECC</name>
<dbReference type="GO" id="GO:0003964">
    <property type="term" value="F:RNA-directed DNA polymerase activity"/>
    <property type="evidence" value="ECO:0007669"/>
    <property type="project" value="UniProtKB-KW"/>
</dbReference>
<dbReference type="InParanoid" id="A0A061DNG0"/>
<reference evidence="12 13" key="1">
    <citation type="journal article" date="2013" name="Genome Biol.">
        <title>The genome sequence of the most widely cultivated cacao type and its use to identify candidate genes regulating pod color.</title>
        <authorList>
            <person name="Motamayor J.C."/>
            <person name="Mockaitis K."/>
            <person name="Schmutz J."/>
            <person name="Haiminen N."/>
            <person name="Iii D.L."/>
            <person name="Cornejo O."/>
            <person name="Findley S.D."/>
            <person name="Zheng P."/>
            <person name="Utro F."/>
            <person name="Royaert S."/>
            <person name="Saski C."/>
            <person name="Jenkins J."/>
            <person name="Podicheti R."/>
            <person name="Zhao M."/>
            <person name="Scheffler B.E."/>
            <person name="Stack J.C."/>
            <person name="Feltus F.A."/>
            <person name="Mustiga G.M."/>
            <person name="Amores F."/>
            <person name="Phillips W."/>
            <person name="Marelli J.P."/>
            <person name="May G.D."/>
            <person name="Shapiro H."/>
            <person name="Ma J."/>
            <person name="Bustamante C.D."/>
            <person name="Schnell R.J."/>
            <person name="Main D."/>
            <person name="Gilbert D."/>
            <person name="Parida L."/>
            <person name="Kuhn D.N."/>
        </authorList>
    </citation>
    <scope>NUCLEOTIDE SEQUENCE [LARGE SCALE GENOMIC DNA]</scope>
    <source>
        <strain evidence="13">cv. Matina 1-6</strain>
    </source>
</reference>
<evidence type="ECO:0000256" key="4">
    <source>
        <dbReference type="ARBA" id="ARBA00022722"/>
    </source>
</evidence>
<dbReference type="Gene3D" id="3.10.20.370">
    <property type="match status" value="1"/>
</dbReference>
<feature type="region of interest" description="Disordered" evidence="9">
    <location>
        <begin position="261"/>
        <end position="350"/>
    </location>
</feature>
<dbReference type="InterPro" id="IPR043128">
    <property type="entry name" value="Rev_trsase/Diguanyl_cyclase"/>
</dbReference>
<dbReference type="eggNOG" id="KOG0017">
    <property type="taxonomic scope" value="Eukaryota"/>
</dbReference>
<dbReference type="PANTHER" id="PTHR37984">
    <property type="entry name" value="PROTEIN CBG26694"/>
    <property type="match status" value="1"/>
</dbReference>
<keyword evidence="3" id="KW-0548">Nucleotidyltransferase</keyword>
<evidence type="ECO:0000256" key="7">
    <source>
        <dbReference type="ARBA" id="ARBA00022918"/>
    </source>
</evidence>
<evidence type="ECO:0000256" key="8">
    <source>
        <dbReference type="SAM" id="Coils"/>
    </source>
</evidence>
<keyword evidence="4" id="KW-0540">Nuclease</keyword>
<feature type="region of interest" description="Disordered" evidence="9">
    <location>
        <begin position="356"/>
        <end position="375"/>
    </location>
</feature>
<dbReference type="Gene3D" id="3.30.70.270">
    <property type="match status" value="2"/>
</dbReference>
<dbReference type="InterPro" id="IPR050951">
    <property type="entry name" value="Retrovirus_Pol_polyprotein"/>
</dbReference>
<dbReference type="GO" id="GO:0006508">
    <property type="term" value="P:proteolysis"/>
    <property type="evidence" value="ECO:0007669"/>
    <property type="project" value="UniProtKB-KW"/>
</dbReference>
<dbReference type="InterPro" id="IPR041373">
    <property type="entry name" value="RT_RNaseH"/>
</dbReference>
<dbReference type="CDD" id="cd09274">
    <property type="entry name" value="RNase_HI_RT_Ty3"/>
    <property type="match status" value="1"/>
</dbReference>
<evidence type="ECO:0000313" key="13">
    <source>
        <dbReference type="Proteomes" id="UP000026915"/>
    </source>
</evidence>
<dbReference type="Gene3D" id="3.10.10.10">
    <property type="entry name" value="HIV Type 1 Reverse Transcriptase, subunit A, domain 1"/>
    <property type="match status" value="1"/>
</dbReference>
<accession>A0A061DNG0</accession>
<evidence type="ECO:0000256" key="5">
    <source>
        <dbReference type="ARBA" id="ARBA00022759"/>
    </source>
</evidence>
<dbReference type="FunFam" id="3.10.10.10:FF:000007">
    <property type="entry name" value="Retrovirus-related Pol polyprotein from transposon 17.6-like Protein"/>
    <property type="match status" value="1"/>
</dbReference>
<dbReference type="HOGENOM" id="CLU_000384_2_0_1"/>
<proteinExistence type="predicted"/>
<evidence type="ECO:0000313" key="12">
    <source>
        <dbReference type="EMBL" id="EOX93606.1"/>
    </source>
</evidence>
<sequence length="920" mass="104859">MPPRRGRPPLTRSVRRGRGRSQRHQPNTVEEESTASTIRAAPAAEQADSPPHPPSPQPPTGIPTMPTEAAQTLAAFFVAMAGQAQTSQVPRVVPPATPLVPPPVQDVFISKKLKEARQLGCVSFTGELDATVAKDWINQVLETLSDMGLDDDMKLMVATRLLEKRARTWWNSMKSHSATPQTWSDFLREFDEEYETRFNELILYVPDLVKSEQDQASYFEEGLRNEIRERMTVTGREPHKEVVQMALRAEKLATENKRIQTEFAKRKNPGMSSSQPVKRGKDSTTSESTTSVSVTSPRPPFPPSQQRLSRFNRSAMTGSRKSFGGRATVAASSPPARTDIQMRDSSRLPPRQVVAIRSDVESNTPSHPPSRPQTRTATIVFAVTEDEARVRPRAVTGLPPDLELEFPIDLLPGTAPISIPPYRMAPAELKELKLRIKEQDVPKTAFRTRYGHYEFLVMPFGLTNAPAVFMDLMNRVFHPYLDKFVIVFIDDILVYSKNDDEHAAHLRIVLQTLRERQLYAKFSKREFWLKEVVFLGHVVSGVGIYVDPKKIEAILQWEQPRTVTEIRSFLGLAGYYRRFVQGFFLIAAPLTRLTRKGVKFEWDDVCENRFQELKNRLTSAPILTLPVSGKEFVVYSDTSKLGLGCVLMQDEKVIAYASRQLKKHETNYPTHDLELAAVVFALKIWRHYLYGERCRIFSDHKSLKYLLTQKELNLRQRRWLELIKDYDLVIDYHPGKANVVADALSRKSSLSLATLRSSHFSMLLEMKSLGIQLNNGEDGTLLASFVVRPSLLNQIRELQKSDDWLKQEVQKLQDGETSEFRLSDDAPYKALYGRKCQTLLCWDEVGERKLVNVELIDLTNDKVKVIRERLKTAQDRQKNYSDKRRKDLEFEVDDKVFLKVSPWKGGGFSDKGKEIAFDDQ</sequence>
<feature type="region of interest" description="Disordered" evidence="9">
    <location>
        <begin position="1"/>
        <end position="65"/>
    </location>
</feature>
<dbReference type="PANTHER" id="PTHR37984:SF5">
    <property type="entry name" value="PROTEIN NYNRIN-LIKE"/>
    <property type="match status" value="1"/>
</dbReference>
<dbReference type="InterPro" id="IPR000477">
    <property type="entry name" value="RT_dom"/>
</dbReference>
<dbReference type="Gramene" id="EOX93606">
    <property type="protein sequence ID" value="EOX93606"/>
    <property type="gene ID" value="TCM_002485"/>
</dbReference>
<dbReference type="FunFam" id="3.10.20.370:FF:000001">
    <property type="entry name" value="Retrovirus-related Pol polyprotein from transposon 17.6-like protein"/>
    <property type="match status" value="1"/>
</dbReference>
<feature type="compositionally biased region" description="Pro residues" evidence="9">
    <location>
        <begin position="50"/>
        <end position="61"/>
    </location>
</feature>
<evidence type="ECO:0000259" key="10">
    <source>
        <dbReference type="Pfam" id="PF00078"/>
    </source>
</evidence>